<name>A0A0E9UPJ4_ANGAN</name>
<reference evidence="1" key="1">
    <citation type="submission" date="2014-11" db="EMBL/GenBank/DDBJ databases">
        <authorList>
            <person name="Amaro Gonzalez C."/>
        </authorList>
    </citation>
    <scope>NUCLEOTIDE SEQUENCE</scope>
</reference>
<accession>A0A0E9UPJ4</accession>
<reference evidence="1" key="2">
    <citation type="journal article" date="2015" name="Fish Shellfish Immunol.">
        <title>Early steps in the European eel (Anguilla anguilla)-Vibrio vulnificus interaction in the gills: Role of the RtxA13 toxin.</title>
        <authorList>
            <person name="Callol A."/>
            <person name="Pajuelo D."/>
            <person name="Ebbesson L."/>
            <person name="Teles M."/>
            <person name="MacKenzie S."/>
            <person name="Amaro C."/>
        </authorList>
    </citation>
    <scope>NUCLEOTIDE SEQUENCE</scope>
</reference>
<organism evidence="1">
    <name type="scientific">Anguilla anguilla</name>
    <name type="common">European freshwater eel</name>
    <name type="synonym">Muraena anguilla</name>
    <dbReference type="NCBI Taxonomy" id="7936"/>
    <lineage>
        <taxon>Eukaryota</taxon>
        <taxon>Metazoa</taxon>
        <taxon>Chordata</taxon>
        <taxon>Craniata</taxon>
        <taxon>Vertebrata</taxon>
        <taxon>Euteleostomi</taxon>
        <taxon>Actinopterygii</taxon>
        <taxon>Neopterygii</taxon>
        <taxon>Teleostei</taxon>
        <taxon>Anguilliformes</taxon>
        <taxon>Anguillidae</taxon>
        <taxon>Anguilla</taxon>
    </lineage>
</organism>
<dbReference type="EMBL" id="GBXM01041719">
    <property type="protein sequence ID" value="JAH66858.1"/>
    <property type="molecule type" value="Transcribed_RNA"/>
</dbReference>
<proteinExistence type="predicted"/>
<sequence>MVALIHIGTHTLII</sequence>
<evidence type="ECO:0000313" key="1">
    <source>
        <dbReference type="EMBL" id="JAH66858.1"/>
    </source>
</evidence>
<protein>
    <submittedName>
        <fullName evidence="1">Uncharacterized protein</fullName>
    </submittedName>
</protein>